<evidence type="ECO:0000313" key="2">
    <source>
        <dbReference type="Proteomes" id="UP000054217"/>
    </source>
</evidence>
<dbReference type="Proteomes" id="UP000054217">
    <property type="component" value="Unassembled WGS sequence"/>
</dbReference>
<dbReference type="EMBL" id="KN831970">
    <property type="protein sequence ID" value="KIO04607.1"/>
    <property type="molecule type" value="Genomic_DNA"/>
</dbReference>
<dbReference type="HOGENOM" id="CLU_2948254_0_0_1"/>
<organism evidence="1 2">
    <name type="scientific">Pisolithus tinctorius Marx 270</name>
    <dbReference type="NCBI Taxonomy" id="870435"/>
    <lineage>
        <taxon>Eukaryota</taxon>
        <taxon>Fungi</taxon>
        <taxon>Dikarya</taxon>
        <taxon>Basidiomycota</taxon>
        <taxon>Agaricomycotina</taxon>
        <taxon>Agaricomycetes</taxon>
        <taxon>Agaricomycetidae</taxon>
        <taxon>Boletales</taxon>
        <taxon>Sclerodermatineae</taxon>
        <taxon>Pisolithaceae</taxon>
        <taxon>Pisolithus</taxon>
    </lineage>
</organism>
<dbReference type="AlphaFoldDB" id="A0A0C3K4V3"/>
<protein>
    <submittedName>
        <fullName evidence="1">Uncharacterized protein</fullName>
    </submittedName>
</protein>
<reference evidence="2" key="2">
    <citation type="submission" date="2015-01" db="EMBL/GenBank/DDBJ databases">
        <title>Evolutionary Origins and Diversification of the Mycorrhizal Mutualists.</title>
        <authorList>
            <consortium name="DOE Joint Genome Institute"/>
            <consortium name="Mycorrhizal Genomics Consortium"/>
            <person name="Kohler A."/>
            <person name="Kuo A."/>
            <person name="Nagy L.G."/>
            <person name="Floudas D."/>
            <person name="Copeland A."/>
            <person name="Barry K.W."/>
            <person name="Cichocki N."/>
            <person name="Veneault-Fourrey C."/>
            <person name="LaButti K."/>
            <person name="Lindquist E.A."/>
            <person name="Lipzen A."/>
            <person name="Lundell T."/>
            <person name="Morin E."/>
            <person name="Murat C."/>
            <person name="Riley R."/>
            <person name="Ohm R."/>
            <person name="Sun H."/>
            <person name="Tunlid A."/>
            <person name="Henrissat B."/>
            <person name="Grigoriev I.V."/>
            <person name="Hibbett D.S."/>
            <person name="Martin F."/>
        </authorList>
    </citation>
    <scope>NUCLEOTIDE SEQUENCE [LARGE SCALE GENOMIC DNA]</scope>
    <source>
        <strain evidence="2">Marx 270</strain>
    </source>
</reference>
<proteinExistence type="predicted"/>
<gene>
    <name evidence="1" type="ORF">M404DRAFT_1000469</name>
</gene>
<dbReference type="InParanoid" id="A0A0C3K4V3"/>
<keyword evidence="2" id="KW-1185">Reference proteome</keyword>
<reference evidence="1 2" key="1">
    <citation type="submission" date="2014-04" db="EMBL/GenBank/DDBJ databases">
        <authorList>
            <consortium name="DOE Joint Genome Institute"/>
            <person name="Kuo A."/>
            <person name="Kohler A."/>
            <person name="Costa M.D."/>
            <person name="Nagy L.G."/>
            <person name="Floudas D."/>
            <person name="Copeland A."/>
            <person name="Barry K.W."/>
            <person name="Cichocki N."/>
            <person name="Veneault-Fourrey C."/>
            <person name="LaButti K."/>
            <person name="Lindquist E.A."/>
            <person name="Lipzen A."/>
            <person name="Lundell T."/>
            <person name="Morin E."/>
            <person name="Murat C."/>
            <person name="Sun H."/>
            <person name="Tunlid A."/>
            <person name="Henrissat B."/>
            <person name="Grigoriev I.V."/>
            <person name="Hibbett D.S."/>
            <person name="Martin F."/>
            <person name="Nordberg H.P."/>
            <person name="Cantor M.N."/>
            <person name="Hua S.X."/>
        </authorList>
    </citation>
    <scope>NUCLEOTIDE SEQUENCE [LARGE SCALE GENOMIC DNA]</scope>
    <source>
        <strain evidence="1 2">Marx 270</strain>
    </source>
</reference>
<accession>A0A0C3K4V3</accession>
<feature type="non-terminal residue" evidence="1">
    <location>
        <position position="1"/>
    </location>
</feature>
<name>A0A0C3K4V3_PISTI</name>
<evidence type="ECO:0000313" key="1">
    <source>
        <dbReference type="EMBL" id="KIO04607.1"/>
    </source>
</evidence>
<sequence length="60" mass="6807">ASKESGDVPADAPEQMKPTKTFTASACAHVRNRLTLCTSTHARRRNHYLHLDRSIELFRL</sequence>
<feature type="non-terminal residue" evidence="1">
    <location>
        <position position="60"/>
    </location>
</feature>